<dbReference type="GO" id="GO:0030246">
    <property type="term" value="F:carbohydrate binding"/>
    <property type="evidence" value="ECO:0007669"/>
    <property type="project" value="UniProtKB-KW"/>
</dbReference>
<dbReference type="EMBL" id="LNIX01000008">
    <property type="protein sequence ID" value="OXA51082.1"/>
    <property type="molecule type" value="Genomic_DNA"/>
</dbReference>
<evidence type="ECO:0000259" key="1">
    <source>
        <dbReference type="PROSITE" id="PS50041"/>
    </source>
</evidence>
<dbReference type="SUPFAM" id="SSF56436">
    <property type="entry name" value="C-type lectin-like"/>
    <property type="match status" value="1"/>
</dbReference>
<proteinExistence type="predicted"/>
<feature type="domain" description="C-type lectin" evidence="1">
    <location>
        <begin position="1"/>
        <end position="138"/>
    </location>
</feature>
<comment type="caution">
    <text evidence="2">The sequence shown here is derived from an EMBL/GenBank/DDBJ whole genome shotgun (WGS) entry which is preliminary data.</text>
</comment>
<accession>A0A226E028</accession>
<keyword evidence="2" id="KW-0430">Lectin</keyword>
<protein>
    <submittedName>
        <fullName evidence="2">C-type lectin domain family 4 member E</fullName>
    </submittedName>
</protein>
<gene>
    <name evidence="2" type="ORF">Fcan01_14426</name>
</gene>
<dbReference type="Proteomes" id="UP000198287">
    <property type="component" value="Unassembled WGS sequence"/>
</dbReference>
<dbReference type="Gene3D" id="3.10.100.10">
    <property type="entry name" value="Mannose-Binding Protein A, subunit A"/>
    <property type="match status" value="1"/>
</dbReference>
<dbReference type="InterPro" id="IPR016186">
    <property type="entry name" value="C-type_lectin-like/link_sf"/>
</dbReference>
<dbReference type="CDD" id="cd00037">
    <property type="entry name" value="CLECT"/>
    <property type="match status" value="1"/>
</dbReference>
<dbReference type="InterPro" id="IPR001304">
    <property type="entry name" value="C-type_lectin-like"/>
</dbReference>
<organism evidence="2 3">
    <name type="scientific">Folsomia candida</name>
    <name type="common">Springtail</name>
    <dbReference type="NCBI Taxonomy" id="158441"/>
    <lineage>
        <taxon>Eukaryota</taxon>
        <taxon>Metazoa</taxon>
        <taxon>Ecdysozoa</taxon>
        <taxon>Arthropoda</taxon>
        <taxon>Hexapoda</taxon>
        <taxon>Collembola</taxon>
        <taxon>Entomobryomorpha</taxon>
        <taxon>Isotomoidea</taxon>
        <taxon>Isotomidae</taxon>
        <taxon>Proisotominae</taxon>
        <taxon>Folsomia</taxon>
    </lineage>
</organism>
<feature type="non-terminal residue" evidence="2">
    <location>
        <position position="1"/>
    </location>
</feature>
<evidence type="ECO:0000313" key="2">
    <source>
        <dbReference type="EMBL" id="OXA51082.1"/>
    </source>
</evidence>
<dbReference type="AlphaFoldDB" id="A0A226E028"/>
<evidence type="ECO:0000313" key="3">
    <source>
        <dbReference type="Proteomes" id="UP000198287"/>
    </source>
</evidence>
<keyword evidence="3" id="KW-1185">Reference proteome</keyword>
<name>A0A226E028_FOLCA</name>
<dbReference type="InterPro" id="IPR016187">
    <property type="entry name" value="CTDL_fold"/>
</dbReference>
<reference evidence="2 3" key="1">
    <citation type="submission" date="2015-12" db="EMBL/GenBank/DDBJ databases">
        <title>The genome of Folsomia candida.</title>
        <authorList>
            <person name="Faddeeva A."/>
            <person name="Derks M.F."/>
            <person name="Anvar Y."/>
            <person name="Smit S."/>
            <person name="Van Straalen N."/>
            <person name="Roelofs D."/>
        </authorList>
    </citation>
    <scope>NUCLEOTIDE SEQUENCE [LARGE SCALE GENOMIC DNA]</scope>
    <source>
        <strain evidence="2 3">VU population</strain>
        <tissue evidence="2">Whole body</tissue>
    </source>
</reference>
<dbReference type="PROSITE" id="PS50041">
    <property type="entry name" value="C_TYPE_LECTIN_2"/>
    <property type="match status" value="1"/>
</dbReference>
<sequence length="142" mass="16293">STFIECHRLCRGKRTKLGRQMHLAEFLNLEEQYNFSNLTFTHNCTDIRQTELWVGGIALDYLLSNSPRQVPTSKWIWIHSGKSFEDGMGAWNPGEPNRVVQLNLEYEACVMVRPYSYPYSRHGLNDAHCSAVRPCVCEGAII</sequence>